<comment type="caution">
    <text evidence="2">The sequence shown here is derived from an EMBL/GenBank/DDBJ whole genome shotgun (WGS) entry which is preliminary data.</text>
</comment>
<evidence type="ECO:0000313" key="2">
    <source>
        <dbReference type="EMBL" id="PWA34359.1"/>
    </source>
</evidence>
<sequence>MGVQNGYNATRLFLFNGKESITASEFKDVDDFRQRLLAKKADEHLNIQPHASPPPQDTRQKKILPLLQK</sequence>
<dbReference type="AlphaFoldDB" id="A0A2U1KC72"/>
<dbReference type="EMBL" id="PKPP01022876">
    <property type="protein sequence ID" value="PWA34359.1"/>
    <property type="molecule type" value="Genomic_DNA"/>
</dbReference>
<evidence type="ECO:0000256" key="1">
    <source>
        <dbReference type="SAM" id="MobiDB-lite"/>
    </source>
</evidence>
<proteinExistence type="predicted"/>
<name>A0A2U1KC72_ARTAN</name>
<keyword evidence="3" id="KW-1185">Reference proteome</keyword>
<reference evidence="2 3" key="1">
    <citation type="journal article" date="2018" name="Mol. Plant">
        <title>The genome of Artemisia annua provides insight into the evolution of Asteraceae family and artemisinin biosynthesis.</title>
        <authorList>
            <person name="Shen Q."/>
            <person name="Zhang L."/>
            <person name="Liao Z."/>
            <person name="Wang S."/>
            <person name="Yan T."/>
            <person name="Shi P."/>
            <person name="Liu M."/>
            <person name="Fu X."/>
            <person name="Pan Q."/>
            <person name="Wang Y."/>
            <person name="Lv Z."/>
            <person name="Lu X."/>
            <person name="Zhang F."/>
            <person name="Jiang W."/>
            <person name="Ma Y."/>
            <person name="Chen M."/>
            <person name="Hao X."/>
            <person name="Li L."/>
            <person name="Tang Y."/>
            <person name="Lv G."/>
            <person name="Zhou Y."/>
            <person name="Sun X."/>
            <person name="Brodelius P.E."/>
            <person name="Rose J.K.C."/>
            <person name="Tang K."/>
        </authorList>
    </citation>
    <scope>NUCLEOTIDE SEQUENCE [LARGE SCALE GENOMIC DNA]</scope>
    <source>
        <strain evidence="3">cv. Huhao1</strain>
        <tissue evidence="2">Leaf</tissue>
    </source>
</reference>
<gene>
    <name evidence="2" type="ORF">CTI12_AA621870</name>
</gene>
<evidence type="ECO:0000313" key="3">
    <source>
        <dbReference type="Proteomes" id="UP000245207"/>
    </source>
</evidence>
<accession>A0A2U1KC72</accession>
<dbReference type="Proteomes" id="UP000245207">
    <property type="component" value="Unassembled WGS sequence"/>
</dbReference>
<feature type="region of interest" description="Disordered" evidence="1">
    <location>
        <begin position="41"/>
        <end position="69"/>
    </location>
</feature>
<protein>
    <submittedName>
        <fullName evidence="2">Uncharacterized protein</fullName>
    </submittedName>
</protein>
<organism evidence="2 3">
    <name type="scientific">Artemisia annua</name>
    <name type="common">Sweet wormwood</name>
    <dbReference type="NCBI Taxonomy" id="35608"/>
    <lineage>
        <taxon>Eukaryota</taxon>
        <taxon>Viridiplantae</taxon>
        <taxon>Streptophyta</taxon>
        <taxon>Embryophyta</taxon>
        <taxon>Tracheophyta</taxon>
        <taxon>Spermatophyta</taxon>
        <taxon>Magnoliopsida</taxon>
        <taxon>eudicotyledons</taxon>
        <taxon>Gunneridae</taxon>
        <taxon>Pentapetalae</taxon>
        <taxon>asterids</taxon>
        <taxon>campanulids</taxon>
        <taxon>Asterales</taxon>
        <taxon>Asteraceae</taxon>
        <taxon>Asteroideae</taxon>
        <taxon>Anthemideae</taxon>
        <taxon>Artemisiinae</taxon>
        <taxon>Artemisia</taxon>
    </lineage>
</organism>
<dbReference type="OrthoDB" id="1430067at2759"/>